<protein>
    <submittedName>
        <fullName evidence="7">Putative outer membrane protein</fullName>
    </submittedName>
</protein>
<reference evidence="7 8" key="1">
    <citation type="submission" date="2014-10" db="EMBL/GenBank/DDBJ databases">
        <title>Draft genome sequence of Novosphingobium subterraneum DSM 12447.</title>
        <authorList>
            <person name="Gan H.M."/>
            <person name="Gan H.Y."/>
            <person name="Savka M.A."/>
        </authorList>
    </citation>
    <scope>NUCLEOTIDE SEQUENCE [LARGE SCALE GENOMIC DNA]</scope>
    <source>
        <strain evidence="7 8">DSM 12447</strain>
    </source>
</reference>
<dbReference type="PANTHER" id="PTHR34001">
    <property type="entry name" value="BLL7405 PROTEIN"/>
    <property type="match status" value="1"/>
</dbReference>
<keyword evidence="2 5" id="KW-0732">Signal</keyword>
<accession>A0A0B8ZRP6</accession>
<evidence type="ECO:0000256" key="1">
    <source>
        <dbReference type="ARBA" id="ARBA00004370"/>
    </source>
</evidence>
<keyword evidence="8" id="KW-1185">Reference proteome</keyword>
<evidence type="ECO:0000256" key="2">
    <source>
        <dbReference type="ARBA" id="ARBA00022729"/>
    </source>
</evidence>
<evidence type="ECO:0000259" key="6">
    <source>
        <dbReference type="Pfam" id="PF13505"/>
    </source>
</evidence>
<evidence type="ECO:0000313" key="8">
    <source>
        <dbReference type="Proteomes" id="UP000031338"/>
    </source>
</evidence>
<dbReference type="GO" id="GO:0016020">
    <property type="term" value="C:membrane"/>
    <property type="evidence" value="ECO:0007669"/>
    <property type="project" value="UniProtKB-SubCell"/>
</dbReference>
<sequence>MKKICAILAAGTAIAAAPAYAQDATPAEAFSGFRAEALVGYDHNRSGSSEDVDGDRDLKQSIDGVEYGAAIGYDIPLGTNLVAGAEAEITDSSASWDNNNDQPNVFNLGRVEAGRQYYVGARLGYAMSPSTMVYVKGGYSNARYNLQGTNGTTNLRQRLDTDGYRVGAGVEQNIGTNAFVKLEYKYANYSEGEFDFNGDTPDSSRFNIDTDRHSVTAGVGIRF</sequence>
<dbReference type="EMBL" id="JRVC01000011">
    <property type="protein sequence ID" value="KHS45820.1"/>
    <property type="molecule type" value="Genomic_DNA"/>
</dbReference>
<organism evidence="7 8">
    <name type="scientific">Novosphingobium subterraneum</name>
    <dbReference type="NCBI Taxonomy" id="48936"/>
    <lineage>
        <taxon>Bacteria</taxon>
        <taxon>Pseudomonadati</taxon>
        <taxon>Pseudomonadota</taxon>
        <taxon>Alphaproteobacteria</taxon>
        <taxon>Sphingomonadales</taxon>
        <taxon>Sphingomonadaceae</taxon>
        <taxon>Novosphingobium</taxon>
    </lineage>
</organism>
<dbReference type="Gene3D" id="2.40.160.20">
    <property type="match status" value="1"/>
</dbReference>
<dbReference type="PANTHER" id="PTHR34001:SF3">
    <property type="entry name" value="BLL7405 PROTEIN"/>
    <property type="match status" value="1"/>
</dbReference>
<dbReference type="STRING" id="48936.NJ75_02425"/>
<dbReference type="Pfam" id="PF13505">
    <property type="entry name" value="OMP_b-brl"/>
    <property type="match status" value="1"/>
</dbReference>
<feature type="domain" description="Outer membrane protein beta-barrel" evidence="6">
    <location>
        <begin position="8"/>
        <end position="223"/>
    </location>
</feature>
<comment type="caution">
    <text evidence="7">The sequence shown here is derived from an EMBL/GenBank/DDBJ whole genome shotgun (WGS) entry which is preliminary data.</text>
</comment>
<dbReference type="SUPFAM" id="SSF56925">
    <property type="entry name" value="OMPA-like"/>
    <property type="match status" value="1"/>
</dbReference>
<evidence type="ECO:0000256" key="5">
    <source>
        <dbReference type="SAM" id="SignalP"/>
    </source>
</evidence>
<dbReference type="PATRIC" id="fig|48936.3.peg.2435"/>
<dbReference type="InterPro" id="IPR011250">
    <property type="entry name" value="OMP/PagP_B-barrel"/>
</dbReference>
<dbReference type="AlphaFoldDB" id="A0A0B8ZRP6"/>
<gene>
    <name evidence="7" type="ORF">NJ75_02425</name>
</gene>
<dbReference type="Proteomes" id="UP000031338">
    <property type="component" value="Unassembled WGS sequence"/>
</dbReference>
<keyword evidence="3" id="KW-0472">Membrane</keyword>
<comment type="subcellular location">
    <subcellularLocation>
        <location evidence="1">Membrane</location>
    </subcellularLocation>
</comment>
<feature type="chain" id="PRO_5002127777" evidence="5">
    <location>
        <begin position="22"/>
        <end position="223"/>
    </location>
</feature>
<feature type="signal peptide" evidence="5">
    <location>
        <begin position="1"/>
        <end position="21"/>
    </location>
</feature>
<evidence type="ECO:0000313" key="7">
    <source>
        <dbReference type="EMBL" id="KHS45820.1"/>
    </source>
</evidence>
<evidence type="ECO:0000256" key="3">
    <source>
        <dbReference type="ARBA" id="ARBA00023136"/>
    </source>
</evidence>
<dbReference type="RefSeq" id="WP_039334798.1">
    <property type="nucleotide sequence ID" value="NZ_JRVC01000011.1"/>
</dbReference>
<dbReference type="InterPro" id="IPR051692">
    <property type="entry name" value="OMP-like"/>
</dbReference>
<name>A0A0B8ZRP6_9SPHN</name>
<evidence type="ECO:0000256" key="4">
    <source>
        <dbReference type="ARBA" id="ARBA00038306"/>
    </source>
</evidence>
<dbReference type="InterPro" id="IPR027385">
    <property type="entry name" value="Beta-barrel_OMP"/>
</dbReference>
<proteinExistence type="inferred from homology"/>
<comment type="similarity">
    <text evidence="4">Belongs to the Omp25/RopB family.</text>
</comment>